<dbReference type="RefSeq" id="WP_326926611.1">
    <property type="nucleotide sequence ID" value="NZ_CP123443.1"/>
</dbReference>
<comment type="similarity">
    <text evidence="1">Belongs to the bactofilin family.</text>
</comment>
<dbReference type="PANTHER" id="PTHR35024">
    <property type="entry name" value="HYPOTHETICAL CYTOSOLIC PROTEIN"/>
    <property type="match status" value="1"/>
</dbReference>
<dbReference type="InterPro" id="IPR007607">
    <property type="entry name" value="BacA/B"/>
</dbReference>
<dbReference type="Proteomes" id="UP001228690">
    <property type="component" value="Chromosome"/>
</dbReference>
<name>A0ABY8MGI8_9SPIO</name>
<gene>
    <name evidence="2" type="ORF">P0082_08040</name>
</gene>
<protein>
    <submittedName>
        <fullName evidence="2">Polymer-forming cytoskeletal protein</fullName>
    </submittedName>
</protein>
<reference evidence="2 3" key="1">
    <citation type="submission" date="2023-04" db="EMBL/GenBank/DDBJ databases">
        <title>Spirochaete genome identified in red abalone sample constitutes a novel genus.</title>
        <authorList>
            <person name="Sharma S.P."/>
            <person name="Purcell C.M."/>
            <person name="Hyde J.R."/>
            <person name="Severin A.J."/>
        </authorList>
    </citation>
    <scope>NUCLEOTIDE SEQUENCE [LARGE SCALE GENOMIC DNA]</scope>
    <source>
        <strain evidence="2 3">SP-2023</strain>
    </source>
</reference>
<keyword evidence="3" id="KW-1185">Reference proteome</keyword>
<proteinExistence type="inferred from homology"/>
<evidence type="ECO:0000313" key="2">
    <source>
        <dbReference type="EMBL" id="WGK68430.1"/>
    </source>
</evidence>
<dbReference type="Pfam" id="PF04519">
    <property type="entry name" value="Bactofilin"/>
    <property type="match status" value="1"/>
</dbReference>
<dbReference type="PANTHER" id="PTHR35024:SF4">
    <property type="entry name" value="POLYMER-FORMING CYTOSKELETAL PROTEIN"/>
    <property type="match status" value="1"/>
</dbReference>
<evidence type="ECO:0000313" key="3">
    <source>
        <dbReference type="Proteomes" id="UP001228690"/>
    </source>
</evidence>
<accession>A0ABY8MGI8</accession>
<evidence type="ECO:0000256" key="1">
    <source>
        <dbReference type="ARBA" id="ARBA00044755"/>
    </source>
</evidence>
<sequence>MAKFRIGNSLQKGKIAGAFNSTLGAASGGLPGMEPGTQSPGSSRIAEGAYVRGELAFSGDLYFSGKLEGSIEAQKGNLELSGRGEVYGNVHCRVMDCYGQVFGNIEAEGKSILRNNCKLIGDIVTQNLSIQNGAQISGSCKMLGDKADTDFFSMPIDTLRKHLKSGKPAK</sequence>
<dbReference type="EMBL" id="CP123443">
    <property type="protein sequence ID" value="WGK68430.1"/>
    <property type="molecule type" value="Genomic_DNA"/>
</dbReference>
<organism evidence="2 3">
    <name type="scientific">Candidatus Haliotispira prima</name>
    <dbReference type="NCBI Taxonomy" id="3034016"/>
    <lineage>
        <taxon>Bacteria</taxon>
        <taxon>Pseudomonadati</taxon>
        <taxon>Spirochaetota</taxon>
        <taxon>Spirochaetia</taxon>
        <taxon>Spirochaetales</taxon>
        <taxon>Spirochaetaceae</taxon>
        <taxon>Candidatus Haliotispira</taxon>
    </lineage>
</organism>